<dbReference type="Proteomes" id="UP000007796">
    <property type="component" value="Unassembled WGS sequence"/>
</dbReference>
<feature type="transmembrane region" description="Helical" evidence="6">
    <location>
        <begin position="506"/>
        <end position="528"/>
    </location>
</feature>
<dbReference type="InParanoid" id="F0X747"/>
<keyword evidence="2 6" id="KW-0812">Transmembrane</keyword>
<dbReference type="GO" id="GO:0016020">
    <property type="term" value="C:membrane"/>
    <property type="evidence" value="ECO:0007669"/>
    <property type="project" value="UniProtKB-SubCell"/>
</dbReference>
<evidence type="ECO:0000259" key="7">
    <source>
        <dbReference type="PROSITE" id="PS50850"/>
    </source>
</evidence>
<feature type="transmembrane region" description="Helical" evidence="6">
    <location>
        <begin position="154"/>
        <end position="173"/>
    </location>
</feature>
<dbReference type="PROSITE" id="PS50850">
    <property type="entry name" value="MFS"/>
    <property type="match status" value="1"/>
</dbReference>
<dbReference type="Pfam" id="PF07690">
    <property type="entry name" value="MFS_1"/>
    <property type="match status" value="1"/>
</dbReference>
<dbReference type="GeneID" id="25979969"/>
<name>F0X747_GROCL</name>
<evidence type="ECO:0000256" key="6">
    <source>
        <dbReference type="SAM" id="Phobius"/>
    </source>
</evidence>
<dbReference type="AlphaFoldDB" id="F0X747"/>
<evidence type="ECO:0000256" key="1">
    <source>
        <dbReference type="ARBA" id="ARBA00004141"/>
    </source>
</evidence>
<feature type="transmembrane region" description="Helical" evidence="6">
    <location>
        <begin position="327"/>
        <end position="351"/>
    </location>
</feature>
<keyword evidence="3 6" id="KW-1133">Transmembrane helix</keyword>
<proteinExistence type="predicted"/>
<organism evidence="9">
    <name type="scientific">Grosmannia clavigera (strain kw1407 / UAMH 11150)</name>
    <name type="common">Blue stain fungus</name>
    <name type="synonym">Graphiocladiella clavigera</name>
    <dbReference type="NCBI Taxonomy" id="655863"/>
    <lineage>
        <taxon>Eukaryota</taxon>
        <taxon>Fungi</taxon>
        <taxon>Dikarya</taxon>
        <taxon>Ascomycota</taxon>
        <taxon>Pezizomycotina</taxon>
        <taxon>Sordariomycetes</taxon>
        <taxon>Sordariomycetidae</taxon>
        <taxon>Ophiostomatales</taxon>
        <taxon>Ophiostomataceae</taxon>
        <taxon>Leptographium</taxon>
    </lineage>
</organism>
<feature type="region of interest" description="Disordered" evidence="5">
    <location>
        <begin position="1"/>
        <end position="23"/>
    </location>
</feature>
<dbReference type="STRING" id="655863.F0X747"/>
<feature type="transmembrane region" description="Helical" evidence="6">
    <location>
        <begin position="445"/>
        <end position="465"/>
    </location>
</feature>
<dbReference type="PANTHER" id="PTHR23502:SF163">
    <property type="entry name" value="MAJOR FACILITATOR SUPERFAMILY (MFS) PROFILE DOMAIN-CONTAINING PROTEIN"/>
    <property type="match status" value="1"/>
</dbReference>
<dbReference type="PANTHER" id="PTHR23502">
    <property type="entry name" value="MAJOR FACILITATOR SUPERFAMILY"/>
    <property type="match status" value="1"/>
</dbReference>
<feature type="transmembrane region" description="Helical" evidence="6">
    <location>
        <begin position="371"/>
        <end position="394"/>
    </location>
</feature>
<dbReference type="Gene3D" id="1.20.1250.20">
    <property type="entry name" value="MFS general substrate transporter like domains"/>
    <property type="match status" value="1"/>
</dbReference>
<dbReference type="InterPro" id="IPR020846">
    <property type="entry name" value="MFS_dom"/>
</dbReference>
<feature type="domain" description="Major facilitator superfamily (MFS) profile" evidence="7">
    <location>
        <begin position="77"/>
        <end position="533"/>
    </location>
</feature>
<dbReference type="InterPro" id="IPR036259">
    <property type="entry name" value="MFS_trans_sf"/>
</dbReference>
<reference evidence="8 9" key="1">
    <citation type="journal article" date="2011" name="Proc. Natl. Acad. Sci. U.S.A.">
        <title>Genome and transcriptome analyses of the mountain pine beetle-fungal symbiont Grosmannia clavigera, a lodgepole pine pathogen.</title>
        <authorList>
            <person name="DiGuistini S."/>
            <person name="Wang Y."/>
            <person name="Liao N.Y."/>
            <person name="Taylor G."/>
            <person name="Tanguay P."/>
            <person name="Feau N."/>
            <person name="Henrissat B."/>
            <person name="Chan S.K."/>
            <person name="Hesse-Orce U."/>
            <person name="Alamouti S.M."/>
            <person name="Tsui C.K.M."/>
            <person name="Docking R.T."/>
            <person name="Levasseur A."/>
            <person name="Haridas S."/>
            <person name="Robertson G."/>
            <person name="Birol I."/>
            <person name="Holt R.A."/>
            <person name="Marra M.A."/>
            <person name="Hamelin R.C."/>
            <person name="Hirst M."/>
            <person name="Jones S.J.M."/>
            <person name="Bohlmann J."/>
            <person name="Breuil C."/>
        </authorList>
    </citation>
    <scope>NUCLEOTIDE SEQUENCE [LARGE SCALE GENOMIC DNA]</scope>
    <source>
        <strain evidence="9">kw1407 / UAMH 11150</strain>
    </source>
</reference>
<feature type="transmembrane region" description="Helical" evidence="6">
    <location>
        <begin position="414"/>
        <end position="433"/>
    </location>
</feature>
<dbReference type="InterPro" id="IPR011701">
    <property type="entry name" value="MFS"/>
</dbReference>
<feature type="transmembrane region" description="Helical" evidence="6">
    <location>
        <begin position="179"/>
        <end position="201"/>
    </location>
</feature>
<evidence type="ECO:0000313" key="9">
    <source>
        <dbReference type="Proteomes" id="UP000007796"/>
    </source>
</evidence>
<evidence type="ECO:0000256" key="4">
    <source>
        <dbReference type="ARBA" id="ARBA00023136"/>
    </source>
</evidence>
<comment type="subcellular location">
    <subcellularLocation>
        <location evidence="1">Membrane</location>
        <topology evidence="1">Multi-pass membrane protein</topology>
    </subcellularLocation>
</comment>
<dbReference type="HOGENOM" id="CLU_008455_1_0_1"/>
<sequence length="545" mass="56806">MSAATERQPLLRDNSGSSSVAVSASPSPTLVAAALGECGGFNDDEGITSVDPRIGFNPSGDPDNPRDWPEAFKWGIVMLLAAMAFTVTFTCISIVPLAAHIVEELDGLSGDSRNAPSSSGSTASVLLVTIWELGEAAGPLAIAPLSETASWGRYAVLNAATLLFVGATAAAAMAKSTSLFIAARGLTGLAVATNVLGPAIIGDLFPPAQRGSAMAIVQMAPLLGGAVGPAIGGAVAGTWGWRSVLWLSAVLASTCAVLFLVAFRETYPPAVLRRRRLRLELTDGKLTTASLESGALLTTTLLDPTMSTPASSVSGLRHMRDAVLRPAVVMTNSIVLALLSLFGAVVFSYFYTMSVSLPHILETRYGLSSAGTGSAFLAFSLGAAISVMICNQTLDRVYVYLTKKSGKPHGRPEFRLPMTIACGLVLPGAVASYGWCAELHGPLPVMLGTVVLLGTSLPLSFIPLASYVVDAFGLYAASAMTGLIVSRCLCGTFLPLTVVPLVDALGYGWGFTALASVSLLLVPLPLLVMRHGEKWRQRSEYTRNA</sequence>
<accession>F0X747</accession>
<evidence type="ECO:0000256" key="5">
    <source>
        <dbReference type="SAM" id="MobiDB-lite"/>
    </source>
</evidence>
<keyword evidence="4 6" id="KW-0472">Membrane</keyword>
<feature type="transmembrane region" description="Helical" evidence="6">
    <location>
        <begin position="472"/>
        <end position="494"/>
    </location>
</feature>
<evidence type="ECO:0000313" key="8">
    <source>
        <dbReference type="EMBL" id="EFX06205.1"/>
    </source>
</evidence>
<dbReference type="SUPFAM" id="SSF103473">
    <property type="entry name" value="MFS general substrate transporter"/>
    <property type="match status" value="1"/>
</dbReference>
<dbReference type="GO" id="GO:0022857">
    <property type="term" value="F:transmembrane transporter activity"/>
    <property type="evidence" value="ECO:0007669"/>
    <property type="project" value="InterPro"/>
</dbReference>
<feature type="transmembrane region" description="Helical" evidence="6">
    <location>
        <begin position="76"/>
        <end position="102"/>
    </location>
</feature>
<dbReference type="RefSeq" id="XP_014175687.1">
    <property type="nucleotide sequence ID" value="XM_014320212.1"/>
</dbReference>
<gene>
    <name evidence="8" type="ORF">CMQ_6526</name>
</gene>
<feature type="transmembrane region" description="Helical" evidence="6">
    <location>
        <begin position="245"/>
        <end position="267"/>
    </location>
</feature>
<dbReference type="eggNOG" id="KOG0255">
    <property type="taxonomic scope" value="Eukaryota"/>
</dbReference>
<evidence type="ECO:0000256" key="3">
    <source>
        <dbReference type="ARBA" id="ARBA00022989"/>
    </source>
</evidence>
<protein>
    <submittedName>
        <fullName evidence="8">Msf transporter</fullName>
    </submittedName>
</protein>
<feature type="transmembrane region" description="Helical" evidence="6">
    <location>
        <begin position="213"/>
        <end position="239"/>
    </location>
</feature>
<dbReference type="OrthoDB" id="6770063at2759"/>
<dbReference type="EMBL" id="GL629729">
    <property type="protein sequence ID" value="EFX06205.1"/>
    <property type="molecule type" value="Genomic_DNA"/>
</dbReference>
<keyword evidence="9" id="KW-1185">Reference proteome</keyword>
<evidence type="ECO:0000256" key="2">
    <source>
        <dbReference type="ARBA" id="ARBA00022692"/>
    </source>
</evidence>